<dbReference type="Proteomes" id="UP000078582">
    <property type="component" value="Chromosome"/>
</dbReference>
<dbReference type="OrthoDB" id="2290166at2"/>
<dbReference type="KEGG" id="lbt:AYR52_00765"/>
<keyword evidence="2" id="KW-1185">Reference proteome</keyword>
<accession>A0A192H0B5</accession>
<name>A0A192H0B5_9LACO</name>
<gene>
    <name evidence="1" type="ORF">AYR53_00715</name>
</gene>
<dbReference type="AlphaFoldDB" id="A0A192H0B5"/>
<evidence type="ECO:0000313" key="1">
    <source>
        <dbReference type="EMBL" id="ANK61406.1"/>
    </source>
</evidence>
<dbReference type="EMBL" id="CP014873">
    <property type="protein sequence ID" value="ANK61406.1"/>
    <property type="molecule type" value="Genomic_DNA"/>
</dbReference>
<sequence length="180" mass="19963">MKKWVKSVSAWDTRMWVVLYFIAASVAAVFTAFIYPPKALAAAGTPMLVHWISFGGAFIGVATGLFIGVYVNYFIYLILRSILNQDAADKTLVKRSLYLATCISTVVSSLLSLLLMVIIGGEPNQMTNFLLAVVGSAVLAYLIYNFFSYLVKQVKLARWYSGILFIIYLLPTLIGLLLKK</sequence>
<organism evidence="1 2">
    <name type="scientific">Loigolactobacillus backii</name>
    <dbReference type="NCBI Taxonomy" id="375175"/>
    <lineage>
        <taxon>Bacteria</taxon>
        <taxon>Bacillati</taxon>
        <taxon>Bacillota</taxon>
        <taxon>Bacilli</taxon>
        <taxon>Lactobacillales</taxon>
        <taxon>Lactobacillaceae</taxon>
        <taxon>Loigolactobacillus</taxon>
    </lineage>
</organism>
<dbReference type="STRING" id="375175.AYR53_00715"/>
<protein>
    <submittedName>
        <fullName evidence="1">Uncharacterized protein</fullName>
    </submittedName>
</protein>
<dbReference type="RefSeq" id="WP_068222503.1">
    <property type="nucleotide sequence ID" value="NZ_CP014623.1"/>
</dbReference>
<reference evidence="1 2" key="1">
    <citation type="submission" date="2016-03" db="EMBL/GenBank/DDBJ databases">
        <title>Pediococcus and Lactobacillus from brewery environment - whole genome sequencing and assembly.</title>
        <authorList>
            <person name="Behr J."/>
            <person name="Geissler A.J."/>
            <person name="Vogel R.F."/>
        </authorList>
    </citation>
    <scope>NUCLEOTIDE SEQUENCE [LARGE SCALE GENOMIC DNA]</scope>
    <source>
        <strain evidence="1 2">TMW 1.1989</strain>
    </source>
</reference>
<evidence type="ECO:0000313" key="2">
    <source>
        <dbReference type="Proteomes" id="UP000078582"/>
    </source>
</evidence>
<proteinExistence type="predicted"/>
<dbReference type="GeneID" id="42980758"/>